<sequence length="195" mass="22894">FDNVSKSILLCLFYIPLISANSSETSGSSMTSQETFALVDRLALNMDVKINKWFNETPALIEINKCARAAYDLTLEAMEDLITKKPEEEYREFKKIIAAENEVLVRVKKLYDDNGFKRVDRGYARLEDLLEDVHRIEAYKDEPVEFRVKHIVTLWRKVTKFNIFLMDTKVLNYKSVYFDKYEMDEDHIVELDPES</sequence>
<organism evidence="2">
    <name type="scientific">Clastoptera arizonana</name>
    <name type="common">Arizona spittle bug</name>
    <dbReference type="NCBI Taxonomy" id="38151"/>
    <lineage>
        <taxon>Eukaryota</taxon>
        <taxon>Metazoa</taxon>
        <taxon>Ecdysozoa</taxon>
        <taxon>Arthropoda</taxon>
        <taxon>Hexapoda</taxon>
        <taxon>Insecta</taxon>
        <taxon>Pterygota</taxon>
        <taxon>Neoptera</taxon>
        <taxon>Paraneoptera</taxon>
        <taxon>Hemiptera</taxon>
        <taxon>Auchenorrhyncha</taxon>
        <taxon>Cercopoidea</taxon>
        <taxon>Clastopteridae</taxon>
        <taxon>Clastoptera</taxon>
    </lineage>
</organism>
<name>A0A1B6DEV9_9HEMI</name>
<feature type="signal peptide" evidence="1">
    <location>
        <begin position="1"/>
        <end position="20"/>
    </location>
</feature>
<evidence type="ECO:0000313" key="2">
    <source>
        <dbReference type="EMBL" id="JAS24217.1"/>
    </source>
</evidence>
<keyword evidence="1" id="KW-0732">Signal</keyword>
<dbReference type="AlphaFoldDB" id="A0A1B6DEV9"/>
<accession>A0A1B6DEV9</accession>
<reference evidence="2" key="1">
    <citation type="submission" date="2015-12" db="EMBL/GenBank/DDBJ databases">
        <title>De novo transcriptome assembly of four potential Pierce s Disease insect vectors from Arizona vineyards.</title>
        <authorList>
            <person name="Tassone E.E."/>
        </authorList>
    </citation>
    <scope>NUCLEOTIDE SEQUENCE</scope>
</reference>
<protein>
    <recommendedName>
        <fullName evidence="3">Prolyl 4-hydroxylase alpha-subunit N-terminal domain-containing protein</fullName>
    </recommendedName>
</protein>
<evidence type="ECO:0008006" key="3">
    <source>
        <dbReference type="Google" id="ProtNLM"/>
    </source>
</evidence>
<feature type="non-terminal residue" evidence="2">
    <location>
        <position position="1"/>
    </location>
</feature>
<dbReference type="EMBL" id="GEDC01013081">
    <property type="protein sequence ID" value="JAS24217.1"/>
    <property type="molecule type" value="Transcribed_RNA"/>
</dbReference>
<proteinExistence type="predicted"/>
<feature type="chain" id="PRO_5008581206" description="Prolyl 4-hydroxylase alpha-subunit N-terminal domain-containing protein" evidence="1">
    <location>
        <begin position="21"/>
        <end position="195"/>
    </location>
</feature>
<gene>
    <name evidence="2" type="ORF">g.1649</name>
</gene>
<evidence type="ECO:0000256" key="1">
    <source>
        <dbReference type="SAM" id="SignalP"/>
    </source>
</evidence>